<evidence type="ECO:0000313" key="2">
    <source>
        <dbReference type="EMBL" id="MER2996909.1"/>
    </source>
</evidence>
<keyword evidence="1" id="KW-0812">Transmembrane</keyword>
<dbReference type="Proteomes" id="UP001476807">
    <property type="component" value="Unassembled WGS sequence"/>
</dbReference>
<organism evidence="2 3">
    <name type="scientific">Pontibacter populi</name>
    <dbReference type="NCBI Taxonomy" id="890055"/>
    <lineage>
        <taxon>Bacteria</taxon>
        <taxon>Pseudomonadati</taxon>
        <taxon>Bacteroidota</taxon>
        <taxon>Cytophagia</taxon>
        <taxon>Cytophagales</taxon>
        <taxon>Hymenobacteraceae</taxon>
        <taxon>Pontibacter</taxon>
    </lineage>
</organism>
<evidence type="ECO:0000313" key="3">
    <source>
        <dbReference type="Proteomes" id="UP001476807"/>
    </source>
</evidence>
<name>A0ABV1RRB0_9BACT</name>
<feature type="transmembrane region" description="Helical" evidence="1">
    <location>
        <begin position="42"/>
        <end position="62"/>
    </location>
</feature>
<reference evidence="2 3" key="1">
    <citation type="submission" date="2024-06" db="EMBL/GenBank/DDBJ databases">
        <title>Pontibacter populi HYL7-15.</title>
        <authorList>
            <person name="Kim M.K."/>
        </authorList>
    </citation>
    <scope>NUCLEOTIDE SEQUENCE [LARGE SCALE GENOMIC DNA]</scope>
    <source>
        <strain evidence="2 3">HYL7-15</strain>
    </source>
</reference>
<comment type="caution">
    <text evidence="2">The sequence shown here is derived from an EMBL/GenBank/DDBJ whole genome shotgun (WGS) entry which is preliminary data.</text>
</comment>
<evidence type="ECO:0000256" key="1">
    <source>
        <dbReference type="SAM" id="Phobius"/>
    </source>
</evidence>
<dbReference type="RefSeq" id="WP_350411246.1">
    <property type="nucleotide sequence ID" value="NZ_JBEOKT010000004.1"/>
</dbReference>
<sequence>MSNYKKMTQNSIPGKFSFFNVIAIVSSVGIVAWIITDFFGGMMLWLFSYWFVFLPIILLYIGSFFESAVTVIRDGKKRNEIKLYSHLSVIGVILLFNLYHSEVFKAKSILTATLKDDLYHYTLIFRENGKVENHASGIFGYTETFEGDYFIVGDTIIFTKKPYDNNFIPDTLLLDKSAKAIFIEKDEHEQFVTEKKWLNHFEID</sequence>
<proteinExistence type="predicted"/>
<keyword evidence="1" id="KW-1133">Transmembrane helix</keyword>
<keyword evidence="1" id="KW-0472">Membrane</keyword>
<feature type="transmembrane region" description="Helical" evidence="1">
    <location>
        <begin position="16"/>
        <end position="36"/>
    </location>
</feature>
<protein>
    <submittedName>
        <fullName evidence="2">Uncharacterized protein</fullName>
    </submittedName>
</protein>
<dbReference type="EMBL" id="JBEOKT010000004">
    <property type="protein sequence ID" value="MER2996909.1"/>
    <property type="molecule type" value="Genomic_DNA"/>
</dbReference>
<keyword evidence="3" id="KW-1185">Reference proteome</keyword>
<accession>A0ABV1RRB0</accession>
<gene>
    <name evidence="2" type="ORF">ABS362_05090</name>
</gene>
<feature type="transmembrane region" description="Helical" evidence="1">
    <location>
        <begin position="83"/>
        <end position="100"/>
    </location>
</feature>